<evidence type="ECO:0000313" key="1">
    <source>
        <dbReference type="EMBL" id="MBM3274779.1"/>
    </source>
</evidence>
<gene>
    <name evidence="1" type="ORF">FJZ00_06480</name>
</gene>
<dbReference type="InterPro" id="IPR006379">
    <property type="entry name" value="HAD-SF_hydro_IIB"/>
</dbReference>
<dbReference type="GO" id="GO:0005829">
    <property type="term" value="C:cytosol"/>
    <property type="evidence" value="ECO:0007669"/>
    <property type="project" value="TreeGrafter"/>
</dbReference>
<dbReference type="InterPro" id="IPR023214">
    <property type="entry name" value="HAD_sf"/>
</dbReference>
<dbReference type="InterPro" id="IPR036412">
    <property type="entry name" value="HAD-like_sf"/>
</dbReference>
<dbReference type="GO" id="GO:0016791">
    <property type="term" value="F:phosphatase activity"/>
    <property type="evidence" value="ECO:0007669"/>
    <property type="project" value="TreeGrafter"/>
</dbReference>
<dbReference type="SUPFAM" id="SSF56784">
    <property type="entry name" value="HAD-like"/>
    <property type="match status" value="1"/>
</dbReference>
<dbReference type="PANTHER" id="PTHR10000:SF8">
    <property type="entry name" value="HAD SUPERFAMILY HYDROLASE-LIKE, TYPE 3"/>
    <property type="match status" value="1"/>
</dbReference>
<dbReference type="PANTHER" id="PTHR10000">
    <property type="entry name" value="PHOSPHOSERINE PHOSPHATASE"/>
    <property type="match status" value="1"/>
</dbReference>
<name>A0A937X2K4_9BACT</name>
<organism evidence="1 2">
    <name type="scientific">Candidatus Tanganyikabacteria bacterium</name>
    <dbReference type="NCBI Taxonomy" id="2961651"/>
    <lineage>
        <taxon>Bacteria</taxon>
        <taxon>Bacillati</taxon>
        <taxon>Candidatus Sericytochromatia</taxon>
        <taxon>Candidatus Tanganyikabacteria</taxon>
    </lineage>
</organism>
<dbReference type="Proteomes" id="UP000703893">
    <property type="component" value="Unassembled WGS sequence"/>
</dbReference>
<reference evidence="1 2" key="1">
    <citation type="submission" date="2019-03" db="EMBL/GenBank/DDBJ databases">
        <title>Lake Tanganyika Metagenome-Assembled Genomes (MAGs).</title>
        <authorList>
            <person name="Tran P."/>
        </authorList>
    </citation>
    <scope>NUCLEOTIDE SEQUENCE [LARGE SCALE GENOMIC DNA]</scope>
    <source>
        <strain evidence="1">K_DeepCast_65m_m2_236</strain>
    </source>
</reference>
<dbReference type="NCBIfam" id="TIGR01484">
    <property type="entry name" value="HAD-SF-IIB"/>
    <property type="match status" value="1"/>
</dbReference>
<dbReference type="GO" id="GO:0000287">
    <property type="term" value="F:magnesium ion binding"/>
    <property type="evidence" value="ECO:0007669"/>
    <property type="project" value="TreeGrafter"/>
</dbReference>
<accession>A0A937X2K4</accession>
<proteinExistence type="predicted"/>
<protein>
    <submittedName>
        <fullName evidence="1">HAD family phosphatase</fullName>
    </submittedName>
</protein>
<dbReference type="EMBL" id="VGJX01000325">
    <property type="protein sequence ID" value="MBM3274779.1"/>
    <property type="molecule type" value="Genomic_DNA"/>
</dbReference>
<feature type="non-terminal residue" evidence="1">
    <location>
        <position position="89"/>
    </location>
</feature>
<comment type="caution">
    <text evidence="1">The sequence shown here is derived from an EMBL/GenBank/DDBJ whole genome shotgun (WGS) entry which is preliminary data.</text>
</comment>
<dbReference type="AlphaFoldDB" id="A0A937X2K4"/>
<evidence type="ECO:0000313" key="2">
    <source>
        <dbReference type="Proteomes" id="UP000703893"/>
    </source>
</evidence>
<dbReference type="Pfam" id="PF08282">
    <property type="entry name" value="Hydrolase_3"/>
    <property type="match status" value="1"/>
</dbReference>
<dbReference type="Gene3D" id="3.40.50.1000">
    <property type="entry name" value="HAD superfamily/HAD-like"/>
    <property type="match status" value="1"/>
</dbReference>
<sequence>MPPFKLVATDLDGTLFGPDLEIASRVQAAFGRARRAGAEVVIATGRMFCSALPYARILEVTRPLITYQGAWIRDPESLESIWHRRLPPE</sequence>